<organism evidence="3">
    <name type="scientific">Mytilinidion resinicola</name>
    <dbReference type="NCBI Taxonomy" id="574789"/>
    <lineage>
        <taxon>Eukaryota</taxon>
        <taxon>Fungi</taxon>
        <taxon>Dikarya</taxon>
        <taxon>Ascomycota</taxon>
        <taxon>Pezizomycotina</taxon>
        <taxon>Dothideomycetes</taxon>
        <taxon>Pleosporomycetidae</taxon>
        <taxon>Mytilinidiales</taxon>
        <taxon>Mytilinidiaceae</taxon>
        <taxon>Mytilinidion</taxon>
    </lineage>
</organism>
<dbReference type="EMBL" id="MU003708">
    <property type="protein sequence ID" value="KAF2806071.1"/>
    <property type="molecule type" value="Genomic_DNA"/>
</dbReference>
<reference evidence="3 5" key="1">
    <citation type="journal article" date="2020" name="Stud. Mycol.">
        <title>101 Dothideomycetes genomes: a test case for predicting lifestyles and emergence of pathogens.</title>
        <authorList>
            <person name="Haridas S."/>
            <person name="Albert R."/>
            <person name="Binder M."/>
            <person name="Bloem J."/>
            <person name="Labutti K."/>
            <person name="Salamov A."/>
            <person name="Andreopoulos B."/>
            <person name="Baker S."/>
            <person name="Barry K."/>
            <person name="Bills G."/>
            <person name="Bluhm B."/>
            <person name="Cannon C."/>
            <person name="Castanera R."/>
            <person name="Culley D."/>
            <person name="Daum C."/>
            <person name="Ezra D."/>
            <person name="Gonzalez J."/>
            <person name="Henrissat B."/>
            <person name="Kuo A."/>
            <person name="Liang C."/>
            <person name="Lipzen A."/>
            <person name="Lutzoni F."/>
            <person name="Magnuson J."/>
            <person name="Mondo S."/>
            <person name="Nolan M."/>
            <person name="Ohm R."/>
            <person name="Pangilinan J."/>
            <person name="Park H.-J."/>
            <person name="Ramirez L."/>
            <person name="Alfaro M."/>
            <person name="Sun H."/>
            <person name="Tritt A."/>
            <person name="Yoshinaga Y."/>
            <person name="Zwiers L.-H."/>
            <person name="Turgeon B."/>
            <person name="Goodwin S."/>
            <person name="Spatafora J."/>
            <person name="Crous P."/>
            <person name="Grigoriev I."/>
        </authorList>
    </citation>
    <scope>NUCLEOTIDE SEQUENCE</scope>
    <source>
        <strain evidence="3 5">CBS 304.34</strain>
    </source>
</reference>
<evidence type="ECO:0000313" key="4">
    <source>
        <dbReference type="Proteomes" id="UP000504636"/>
    </source>
</evidence>
<protein>
    <submittedName>
        <fullName evidence="3 5">Uncharacterized protein</fullName>
    </submittedName>
</protein>
<evidence type="ECO:0000256" key="2">
    <source>
        <dbReference type="SAM" id="MobiDB-lite"/>
    </source>
</evidence>
<gene>
    <name evidence="3 5" type="ORF">BDZ99DRAFT_103436</name>
</gene>
<dbReference type="GO" id="GO:0016740">
    <property type="term" value="F:transferase activity"/>
    <property type="evidence" value="ECO:0007669"/>
    <property type="project" value="UniProtKB-KW"/>
</dbReference>
<evidence type="ECO:0000313" key="3">
    <source>
        <dbReference type="EMBL" id="KAF2806071.1"/>
    </source>
</evidence>
<name>A0A6A6YB78_9PEZI</name>
<feature type="compositionally biased region" description="Low complexity" evidence="2">
    <location>
        <begin position="44"/>
        <end position="67"/>
    </location>
</feature>
<sequence>MQYHGRESSPTEMSPPTLTTLPAEIRQMIVAETISITISSSPLATSRPSAPSANSSGPTSSSSARAGCPPPPPSSSWRHTPPPAGPPSPRSTTSSARVQRS</sequence>
<feature type="compositionally biased region" description="Polar residues" evidence="2">
    <location>
        <begin position="10"/>
        <end position="20"/>
    </location>
</feature>
<keyword evidence="1" id="KW-0808">Transferase</keyword>
<reference evidence="5" key="2">
    <citation type="submission" date="2020-04" db="EMBL/GenBank/DDBJ databases">
        <authorList>
            <consortium name="NCBI Genome Project"/>
        </authorList>
    </citation>
    <scope>NUCLEOTIDE SEQUENCE</scope>
    <source>
        <strain evidence="5">CBS 304.34</strain>
    </source>
</reference>
<evidence type="ECO:0000256" key="1">
    <source>
        <dbReference type="ARBA" id="ARBA00022679"/>
    </source>
</evidence>
<keyword evidence="4" id="KW-1185">Reference proteome</keyword>
<feature type="region of interest" description="Disordered" evidence="2">
    <location>
        <begin position="40"/>
        <end position="101"/>
    </location>
</feature>
<accession>A0A6A6YB78</accession>
<dbReference type="AlphaFoldDB" id="A0A6A6YB78"/>
<dbReference type="GeneID" id="54453229"/>
<feature type="compositionally biased region" description="Low complexity" evidence="2">
    <location>
        <begin position="90"/>
        <end position="101"/>
    </location>
</feature>
<proteinExistence type="predicted"/>
<feature type="compositionally biased region" description="Pro residues" evidence="2">
    <location>
        <begin position="68"/>
        <end position="89"/>
    </location>
</feature>
<evidence type="ECO:0000313" key="5">
    <source>
        <dbReference type="RefSeq" id="XP_033573035.1"/>
    </source>
</evidence>
<dbReference type="Proteomes" id="UP000504636">
    <property type="component" value="Unplaced"/>
</dbReference>
<dbReference type="Pfam" id="PF14377">
    <property type="entry name" value="UBM"/>
    <property type="match status" value="1"/>
</dbReference>
<dbReference type="RefSeq" id="XP_033573035.1">
    <property type="nucleotide sequence ID" value="XM_033712336.1"/>
</dbReference>
<dbReference type="InterPro" id="IPR025527">
    <property type="entry name" value="HUWE1/Rev1_UBM"/>
</dbReference>
<feature type="region of interest" description="Disordered" evidence="2">
    <location>
        <begin position="1"/>
        <end position="21"/>
    </location>
</feature>
<reference evidence="5" key="3">
    <citation type="submission" date="2025-04" db="UniProtKB">
        <authorList>
            <consortium name="RefSeq"/>
        </authorList>
    </citation>
    <scope>IDENTIFICATION</scope>
    <source>
        <strain evidence="5">CBS 304.34</strain>
    </source>
</reference>